<reference evidence="3" key="1">
    <citation type="submission" date="2020-10" db="EMBL/GenBank/DDBJ databases">
        <authorList>
            <person name="Gilroy R."/>
        </authorList>
    </citation>
    <scope>NUCLEOTIDE SEQUENCE</scope>
    <source>
        <strain evidence="3">ChiBcec7-5410</strain>
    </source>
</reference>
<dbReference type="AlphaFoldDB" id="A0A9D1H5B7"/>
<evidence type="ECO:0000256" key="1">
    <source>
        <dbReference type="SAM" id="MobiDB-lite"/>
    </source>
</evidence>
<feature type="compositionally biased region" description="Basic residues" evidence="1">
    <location>
        <begin position="67"/>
        <end position="83"/>
    </location>
</feature>
<evidence type="ECO:0000256" key="2">
    <source>
        <dbReference type="SAM" id="Phobius"/>
    </source>
</evidence>
<evidence type="ECO:0008006" key="5">
    <source>
        <dbReference type="Google" id="ProtNLM"/>
    </source>
</evidence>
<evidence type="ECO:0000313" key="4">
    <source>
        <dbReference type="Proteomes" id="UP000824160"/>
    </source>
</evidence>
<organism evidence="3 4">
    <name type="scientific">Candidatus Faecivivens stercoripullorum</name>
    <dbReference type="NCBI Taxonomy" id="2840805"/>
    <lineage>
        <taxon>Bacteria</taxon>
        <taxon>Bacillati</taxon>
        <taxon>Bacillota</taxon>
        <taxon>Clostridia</taxon>
        <taxon>Eubacteriales</taxon>
        <taxon>Oscillospiraceae</taxon>
        <taxon>Oscillospiraceae incertae sedis</taxon>
        <taxon>Candidatus Faecivivens</taxon>
    </lineage>
</organism>
<feature type="transmembrane region" description="Helical" evidence="2">
    <location>
        <begin position="6"/>
        <end position="32"/>
    </location>
</feature>
<sequence length="232" mass="25660">MIVLQLLLWVIAGILGLILILLMLIAAADFAIRVRYEKDELSVAIGIWPVMIQVWPFDSQKASQKPPAKKKPRKRRTAPKKAVKKTDKQLREQPADMAGILETLKDLFIASFPPAAEVFSRLRLRNISLHIHVAEGDAAATAIRYGQLCAILETSSAAAVQIFNMKIRHLGVSYDFLGRRTTVLFSGEVRLRGIHLLIGAVKMAVRYLQRVLGNKAADQPKSKNQTGTSNAG</sequence>
<gene>
    <name evidence="3" type="ORF">IAC43_03320</name>
</gene>
<name>A0A9D1H5B7_9FIRM</name>
<keyword evidence="2" id="KW-0812">Transmembrane</keyword>
<dbReference type="Proteomes" id="UP000824160">
    <property type="component" value="Unassembled WGS sequence"/>
</dbReference>
<keyword evidence="2" id="KW-0472">Membrane</keyword>
<accession>A0A9D1H5B7</accession>
<dbReference type="EMBL" id="DVLW01000091">
    <property type="protein sequence ID" value="HIT94190.1"/>
    <property type="molecule type" value="Genomic_DNA"/>
</dbReference>
<protein>
    <recommendedName>
        <fullName evidence="5">DUF2953 domain-containing protein</fullName>
    </recommendedName>
</protein>
<comment type="caution">
    <text evidence="3">The sequence shown here is derived from an EMBL/GenBank/DDBJ whole genome shotgun (WGS) entry which is preliminary data.</text>
</comment>
<evidence type="ECO:0000313" key="3">
    <source>
        <dbReference type="EMBL" id="HIT94190.1"/>
    </source>
</evidence>
<keyword evidence="2" id="KW-1133">Transmembrane helix</keyword>
<reference evidence="3" key="2">
    <citation type="journal article" date="2021" name="PeerJ">
        <title>Extensive microbial diversity within the chicken gut microbiome revealed by metagenomics and culture.</title>
        <authorList>
            <person name="Gilroy R."/>
            <person name="Ravi A."/>
            <person name="Getino M."/>
            <person name="Pursley I."/>
            <person name="Horton D.L."/>
            <person name="Alikhan N.F."/>
            <person name="Baker D."/>
            <person name="Gharbi K."/>
            <person name="Hall N."/>
            <person name="Watson M."/>
            <person name="Adriaenssens E.M."/>
            <person name="Foster-Nyarko E."/>
            <person name="Jarju S."/>
            <person name="Secka A."/>
            <person name="Antonio M."/>
            <person name="Oren A."/>
            <person name="Chaudhuri R.R."/>
            <person name="La Ragione R."/>
            <person name="Hildebrand F."/>
            <person name="Pallen M.J."/>
        </authorList>
    </citation>
    <scope>NUCLEOTIDE SEQUENCE</scope>
    <source>
        <strain evidence="3">ChiBcec7-5410</strain>
    </source>
</reference>
<feature type="region of interest" description="Disordered" evidence="1">
    <location>
        <begin position="61"/>
        <end position="88"/>
    </location>
</feature>
<proteinExistence type="predicted"/>